<accession>A0A0J0XNG8</accession>
<dbReference type="GeneID" id="28983683"/>
<sequence>MRVFWPTNIERRTGTAVGWRLGDSGEILVIVDVVENEAVPAIDPPLEPLAHVLAGASAPESDSSAGLTIWADPSPVAYSLHVETVLFTPMRDLTLPADEGEEAGYGVPVAADLRGLLGTLNAVASAQDQLRGRRPAPSTPMGGVTFLAPWLLLGAGMVYSSLLTRTTSTLLAVAMASALLFQGLIRGPPRRASVRSPLDRLCLLPLPLSSALCYQIKQRAVTIAELLECPMDNRNSVAHSASAAAVNMDLLLGALVGVLLLAHPHLPIPPDVADTLTLPIIAALRWLDDWPFGLKLNTGLSAFLCDSITHVLGYWRDAASPILVHALPHLSTTLALVCSFGVSFGVALSSDLLTLLTLHLRLIYLATAALSRASMTALLGLWDLFRGRRWNVLRHRTDSHAFEVDTLFLGTLLFTVTAFLAPTVLAYGLLFSLINFVISSAQRVLSVVIAGINRSVAFQLAASLPPFQGIPDGIVFDIVSASTRGQAAAGPYPVHHALELKRTSMGAGALLGHWWRDALLTAR</sequence>
<dbReference type="AlphaFoldDB" id="A0A0J0XNG8"/>
<dbReference type="PANTHER" id="PTHR21329">
    <property type="entry name" value="PHOSPHATIDYLINOSITOL N-ACETYLGLUCOSAMINYLTRANSFERASE SUBUNIT Q-RELATED"/>
    <property type="match status" value="1"/>
</dbReference>
<evidence type="ECO:0000256" key="1">
    <source>
        <dbReference type="SAM" id="Phobius"/>
    </source>
</evidence>
<keyword evidence="1" id="KW-0472">Membrane</keyword>
<keyword evidence="3" id="KW-1185">Reference proteome</keyword>
<feature type="transmembrane region" description="Helical" evidence="1">
    <location>
        <begin position="406"/>
        <end position="427"/>
    </location>
</feature>
<evidence type="ECO:0000313" key="3">
    <source>
        <dbReference type="Proteomes" id="UP000053611"/>
    </source>
</evidence>
<keyword evidence="1" id="KW-1133">Transmembrane helix</keyword>
<dbReference type="Pfam" id="PF05024">
    <property type="entry name" value="Gpi1"/>
    <property type="match status" value="1"/>
</dbReference>
<evidence type="ECO:0000313" key="2">
    <source>
        <dbReference type="EMBL" id="KLT42622.1"/>
    </source>
</evidence>
<protein>
    <submittedName>
        <fullName evidence="2">Gpi1-domain-containing protein</fullName>
    </submittedName>
</protein>
<keyword evidence="1" id="KW-0812">Transmembrane</keyword>
<organism evidence="2 3">
    <name type="scientific">Cutaneotrichosporon oleaginosum</name>
    <dbReference type="NCBI Taxonomy" id="879819"/>
    <lineage>
        <taxon>Eukaryota</taxon>
        <taxon>Fungi</taxon>
        <taxon>Dikarya</taxon>
        <taxon>Basidiomycota</taxon>
        <taxon>Agaricomycotina</taxon>
        <taxon>Tremellomycetes</taxon>
        <taxon>Trichosporonales</taxon>
        <taxon>Trichosporonaceae</taxon>
        <taxon>Cutaneotrichosporon</taxon>
    </lineage>
</organism>
<dbReference type="Proteomes" id="UP000053611">
    <property type="component" value="Unassembled WGS sequence"/>
</dbReference>
<dbReference type="GO" id="GO:0006506">
    <property type="term" value="P:GPI anchor biosynthetic process"/>
    <property type="evidence" value="ECO:0007669"/>
    <property type="project" value="InterPro"/>
</dbReference>
<feature type="transmembrane region" description="Helical" evidence="1">
    <location>
        <begin position="141"/>
        <end position="162"/>
    </location>
</feature>
<gene>
    <name evidence="2" type="ORF">CC85DRAFT_285349</name>
</gene>
<dbReference type="InterPro" id="IPR007720">
    <property type="entry name" value="PigQ/GPI1"/>
</dbReference>
<dbReference type="GO" id="GO:0016020">
    <property type="term" value="C:membrane"/>
    <property type="evidence" value="ECO:0007669"/>
    <property type="project" value="InterPro"/>
</dbReference>
<name>A0A0J0XNG8_9TREE</name>
<feature type="transmembrane region" description="Helical" evidence="1">
    <location>
        <begin position="327"/>
        <end position="350"/>
    </location>
</feature>
<dbReference type="GO" id="GO:0005783">
    <property type="term" value="C:endoplasmic reticulum"/>
    <property type="evidence" value="ECO:0007669"/>
    <property type="project" value="TreeGrafter"/>
</dbReference>
<dbReference type="EMBL" id="KQ087203">
    <property type="protein sequence ID" value="KLT42622.1"/>
    <property type="molecule type" value="Genomic_DNA"/>
</dbReference>
<dbReference type="RefSeq" id="XP_018279113.1">
    <property type="nucleotide sequence ID" value="XM_018423080.1"/>
</dbReference>
<dbReference type="PANTHER" id="PTHR21329:SF3">
    <property type="entry name" value="PHOSPHATIDYLINOSITOL N-ACETYLGLUCOSAMINYLTRANSFERASE SUBUNIT Q"/>
    <property type="match status" value="1"/>
</dbReference>
<dbReference type="STRING" id="879819.A0A0J0XNG8"/>
<dbReference type="OrthoDB" id="70250at2759"/>
<proteinExistence type="predicted"/>
<feature type="transmembrane region" description="Helical" evidence="1">
    <location>
        <begin position="362"/>
        <end position="385"/>
    </location>
</feature>
<reference evidence="2 3" key="1">
    <citation type="submission" date="2015-03" db="EMBL/GenBank/DDBJ databases">
        <title>Genomics and transcriptomics of the oil-accumulating basidiomycete yeast T. oleaginosus allow insights into substrate utilization and the diverse evolutionary trajectories of mating systems in fungi.</title>
        <authorList>
            <consortium name="DOE Joint Genome Institute"/>
            <person name="Kourist R."/>
            <person name="Kracht O."/>
            <person name="Bracharz F."/>
            <person name="Lipzen A."/>
            <person name="Nolan M."/>
            <person name="Ohm R."/>
            <person name="Grigoriev I."/>
            <person name="Sun S."/>
            <person name="Heitman J."/>
            <person name="Bruck T."/>
            <person name="Nowrousian M."/>
        </authorList>
    </citation>
    <scope>NUCLEOTIDE SEQUENCE [LARGE SCALE GENOMIC DNA]</scope>
    <source>
        <strain evidence="2 3">IBC0246</strain>
    </source>
</reference>